<feature type="non-terminal residue" evidence="2">
    <location>
        <position position="1"/>
    </location>
</feature>
<feature type="region of interest" description="Disordered" evidence="1">
    <location>
        <begin position="37"/>
        <end position="56"/>
    </location>
</feature>
<dbReference type="EMBL" id="UINC01188088">
    <property type="protein sequence ID" value="SVE01130.1"/>
    <property type="molecule type" value="Genomic_DNA"/>
</dbReference>
<proteinExistence type="predicted"/>
<evidence type="ECO:0000256" key="1">
    <source>
        <dbReference type="SAM" id="MobiDB-lite"/>
    </source>
</evidence>
<evidence type="ECO:0000313" key="2">
    <source>
        <dbReference type="EMBL" id="SVE01130.1"/>
    </source>
</evidence>
<sequence length="56" mass="6156">EKRGKAGLIKGLWLEDRISHVVGHDDQEVGTVFRNKRKARQEAAGEKKGGSVGREA</sequence>
<protein>
    <submittedName>
        <fullName evidence="2">Uncharacterized protein</fullName>
    </submittedName>
</protein>
<name>A0A383A0Q1_9ZZZZ</name>
<dbReference type="AlphaFoldDB" id="A0A383A0Q1"/>
<organism evidence="2">
    <name type="scientific">marine metagenome</name>
    <dbReference type="NCBI Taxonomy" id="408172"/>
    <lineage>
        <taxon>unclassified sequences</taxon>
        <taxon>metagenomes</taxon>
        <taxon>ecological metagenomes</taxon>
    </lineage>
</organism>
<reference evidence="2" key="1">
    <citation type="submission" date="2018-05" db="EMBL/GenBank/DDBJ databases">
        <authorList>
            <person name="Lanie J.A."/>
            <person name="Ng W.-L."/>
            <person name="Kazmierczak K.M."/>
            <person name="Andrzejewski T.M."/>
            <person name="Davidsen T.M."/>
            <person name="Wayne K.J."/>
            <person name="Tettelin H."/>
            <person name="Glass J.I."/>
            <person name="Rusch D."/>
            <person name="Podicherti R."/>
            <person name="Tsui H.-C.T."/>
            <person name="Winkler M.E."/>
        </authorList>
    </citation>
    <scope>NUCLEOTIDE SEQUENCE</scope>
</reference>
<accession>A0A383A0Q1</accession>
<feature type="compositionally biased region" description="Basic and acidic residues" evidence="1">
    <location>
        <begin position="40"/>
        <end position="56"/>
    </location>
</feature>
<gene>
    <name evidence="2" type="ORF">METZ01_LOCUS453984</name>
</gene>